<dbReference type="RefSeq" id="WP_094691423.1">
    <property type="nucleotide sequence ID" value="NZ_MWWQ01000009.1"/>
</dbReference>
<accession>A0A261EW85</accession>
<name>A0A261EW85_9BIFI</name>
<dbReference type="Pfam" id="PF01895">
    <property type="entry name" value="PhoU"/>
    <property type="match status" value="2"/>
</dbReference>
<dbReference type="Proteomes" id="UP000216454">
    <property type="component" value="Unassembled WGS sequence"/>
</dbReference>
<dbReference type="GO" id="GO:0006817">
    <property type="term" value="P:phosphate ion transport"/>
    <property type="evidence" value="ECO:0007669"/>
    <property type="project" value="UniProtKB-KW"/>
</dbReference>
<evidence type="ECO:0000259" key="8">
    <source>
        <dbReference type="Pfam" id="PF01895"/>
    </source>
</evidence>
<dbReference type="EMBL" id="MWWQ01000009">
    <property type="protein sequence ID" value="OZG51129.1"/>
    <property type="molecule type" value="Genomic_DNA"/>
</dbReference>
<protein>
    <recommendedName>
        <fullName evidence="7">Phosphate-specific transport system accessory protein PhoU</fullName>
    </recommendedName>
</protein>
<keyword evidence="4 7" id="KW-0813">Transport</keyword>
<keyword evidence="10" id="KW-1185">Reference proteome</keyword>
<dbReference type="PIRSF" id="PIRSF003107">
    <property type="entry name" value="PhoU"/>
    <property type="match status" value="1"/>
</dbReference>
<dbReference type="InterPro" id="IPR028366">
    <property type="entry name" value="PhoU"/>
</dbReference>
<comment type="caution">
    <text evidence="9">The sequence shown here is derived from an EMBL/GenBank/DDBJ whole genome shotgun (WGS) entry which is preliminary data.</text>
</comment>
<evidence type="ECO:0000256" key="4">
    <source>
        <dbReference type="ARBA" id="ARBA00022448"/>
    </source>
</evidence>
<evidence type="ECO:0000313" key="9">
    <source>
        <dbReference type="EMBL" id="OZG51129.1"/>
    </source>
</evidence>
<evidence type="ECO:0000256" key="1">
    <source>
        <dbReference type="ARBA" id="ARBA00004496"/>
    </source>
</evidence>
<evidence type="ECO:0000256" key="7">
    <source>
        <dbReference type="PIRNR" id="PIRNR003107"/>
    </source>
</evidence>
<evidence type="ECO:0000256" key="5">
    <source>
        <dbReference type="ARBA" id="ARBA00022490"/>
    </source>
</evidence>
<dbReference type="SUPFAM" id="SSF109755">
    <property type="entry name" value="PhoU-like"/>
    <property type="match status" value="1"/>
</dbReference>
<dbReference type="GO" id="GO:0045936">
    <property type="term" value="P:negative regulation of phosphate metabolic process"/>
    <property type="evidence" value="ECO:0007669"/>
    <property type="project" value="InterPro"/>
</dbReference>
<evidence type="ECO:0000256" key="2">
    <source>
        <dbReference type="ARBA" id="ARBA00008107"/>
    </source>
</evidence>
<dbReference type="AlphaFoldDB" id="A0A261EW85"/>
<dbReference type="NCBIfam" id="TIGR02135">
    <property type="entry name" value="phoU_full"/>
    <property type="match status" value="1"/>
</dbReference>
<comment type="similarity">
    <text evidence="2 7">Belongs to the PhoU family.</text>
</comment>
<comment type="subunit">
    <text evidence="3 7">Homodimer.</text>
</comment>
<comment type="function">
    <text evidence="7">Plays a role in the regulation of phosphate uptake.</text>
</comment>
<proteinExistence type="inferred from homology"/>
<evidence type="ECO:0000313" key="10">
    <source>
        <dbReference type="Proteomes" id="UP000216454"/>
    </source>
</evidence>
<dbReference type="OrthoDB" id="9814256at2"/>
<comment type="subcellular location">
    <subcellularLocation>
        <location evidence="1 7">Cytoplasm</location>
    </subcellularLocation>
</comment>
<sequence>MRVLFNEEMKQIADDLDTMAAAVKAAIDGAGKALLDNDIDAAQSVIDGDLKIDGLEASIIDQCVQMLAKQSPVATDLRIVVSTLRIASTFERMGDLARHIAETARRAYPDSAVNPAIRDLFEKMQDFDSHTAGEIISILQNRDEDRAEKLIVNDNKLDELHTQTFSIINGEDWKGTQQQTIDAVLIARFYERIGDHAVGVARRIVYMVSGFDPSKDPTPLLAGGLDE</sequence>
<dbReference type="GO" id="GO:0005737">
    <property type="term" value="C:cytoplasm"/>
    <property type="evidence" value="ECO:0007669"/>
    <property type="project" value="UniProtKB-SubCell"/>
</dbReference>
<dbReference type="PANTHER" id="PTHR42930:SF3">
    <property type="entry name" value="PHOSPHATE-SPECIFIC TRANSPORT SYSTEM ACCESSORY PROTEIN PHOU"/>
    <property type="match status" value="1"/>
</dbReference>
<dbReference type="InterPro" id="IPR038078">
    <property type="entry name" value="PhoU-like_sf"/>
</dbReference>
<feature type="domain" description="PhoU" evidence="8">
    <location>
        <begin position="17"/>
        <end position="103"/>
    </location>
</feature>
<dbReference type="GO" id="GO:0030643">
    <property type="term" value="P:intracellular phosphate ion homeostasis"/>
    <property type="evidence" value="ECO:0007669"/>
    <property type="project" value="InterPro"/>
</dbReference>
<gene>
    <name evidence="9" type="ORF">PSSU_1066</name>
</gene>
<dbReference type="InterPro" id="IPR026022">
    <property type="entry name" value="PhoU_dom"/>
</dbReference>
<keyword evidence="6 7" id="KW-0592">Phosphate transport</keyword>
<dbReference type="PANTHER" id="PTHR42930">
    <property type="entry name" value="PHOSPHATE-SPECIFIC TRANSPORT SYSTEM ACCESSORY PROTEIN PHOU"/>
    <property type="match status" value="1"/>
</dbReference>
<dbReference type="FunFam" id="1.20.58.220:FF:000004">
    <property type="entry name" value="Phosphate-specific transport system accessory protein PhoU"/>
    <property type="match status" value="1"/>
</dbReference>
<keyword evidence="5 7" id="KW-0963">Cytoplasm</keyword>
<feature type="domain" description="PhoU" evidence="8">
    <location>
        <begin position="122"/>
        <end position="204"/>
    </location>
</feature>
<dbReference type="Gene3D" id="1.20.58.220">
    <property type="entry name" value="Phosphate transport system protein phou homolog 2, domain 2"/>
    <property type="match status" value="1"/>
</dbReference>
<evidence type="ECO:0000256" key="3">
    <source>
        <dbReference type="ARBA" id="ARBA00011738"/>
    </source>
</evidence>
<organism evidence="9 10">
    <name type="scientific">Pseudoscardovia suis</name>
    <dbReference type="NCBI Taxonomy" id="987063"/>
    <lineage>
        <taxon>Bacteria</taxon>
        <taxon>Bacillati</taxon>
        <taxon>Actinomycetota</taxon>
        <taxon>Actinomycetes</taxon>
        <taxon>Bifidobacteriales</taxon>
        <taxon>Bifidobacteriaceae</taxon>
        <taxon>Pseudoscardovia</taxon>
    </lineage>
</organism>
<evidence type="ECO:0000256" key="6">
    <source>
        <dbReference type="ARBA" id="ARBA00022592"/>
    </source>
</evidence>
<reference evidence="9 10" key="1">
    <citation type="journal article" date="2017" name="BMC Genomics">
        <title>Comparative genomic and phylogenomic analyses of the Bifidobacteriaceae family.</title>
        <authorList>
            <person name="Lugli G.A."/>
            <person name="Milani C."/>
            <person name="Turroni F."/>
            <person name="Duranti S."/>
            <person name="Mancabelli L."/>
            <person name="Mangifesta M."/>
            <person name="Ferrario C."/>
            <person name="Modesto M."/>
            <person name="Mattarelli P."/>
            <person name="Jiri K."/>
            <person name="van Sinderen D."/>
            <person name="Ventura M."/>
        </authorList>
    </citation>
    <scope>NUCLEOTIDE SEQUENCE [LARGE SCALE GENOMIC DNA]</scope>
    <source>
        <strain evidence="9 10">DSM 24744</strain>
    </source>
</reference>